<evidence type="ECO:0000313" key="2">
    <source>
        <dbReference type="EMBL" id="MBB5372654.1"/>
    </source>
</evidence>
<gene>
    <name evidence="2" type="ORF">HNP71_000892</name>
</gene>
<keyword evidence="1" id="KW-0732">Signal</keyword>
<organism evidence="2 3">
    <name type="scientific">Acidocella aromatica</name>
    <dbReference type="NCBI Taxonomy" id="1303579"/>
    <lineage>
        <taxon>Bacteria</taxon>
        <taxon>Pseudomonadati</taxon>
        <taxon>Pseudomonadota</taxon>
        <taxon>Alphaproteobacteria</taxon>
        <taxon>Acetobacterales</taxon>
        <taxon>Acidocellaceae</taxon>
        <taxon>Acidocella</taxon>
    </lineage>
</organism>
<feature type="signal peptide" evidence="1">
    <location>
        <begin position="1"/>
        <end position="18"/>
    </location>
</feature>
<evidence type="ECO:0000313" key="3">
    <source>
        <dbReference type="Proteomes" id="UP000553706"/>
    </source>
</evidence>
<keyword evidence="3" id="KW-1185">Reference proteome</keyword>
<accession>A0A840VAP7</accession>
<reference evidence="2 3" key="1">
    <citation type="submission" date="2020-08" db="EMBL/GenBank/DDBJ databases">
        <title>Genomic Encyclopedia of Type Strains, Phase IV (KMG-IV): sequencing the most valuable type-strain genomes for metagenomic binning, comparative biology and taxonomic classification.</title>
        <authorList>
            <person name="Goeker M."/>
        </authorList>
    </citation>
    <scope>NUCLEOTIDE SEQUENCE [LARGE SCALE GENOMIC DNA]</scope>
    <source>
        <strain evidence="2 3">DSM 27026</strain>
    </source>
</reference>
<dbReference type="PROSITE" id="PS51257">
    <property type="entry name" value="PROKAR_LIPOPROTEIN"/>
    <property type="match status" value="1"/>
</dbReference>
<dbReference type="EMBL" id="JACHFJ010000002">
    <property type="protein sequence ID" value="MBB5372654.1"/>
    <property type="molecule type" value="Genomic_DNA"/>
</dbReference>
<dbReference type="InterPro" id="IPR025522">
    <property type="entry name" value="DUF4410"/>
</dbReference>
<dbReference type="Pfam" id="PF14366">
    <property type="entry name" value="DUF4410"/>
    <property type="match status" value="1"/>
</dbReference>
<comment type="caution">
    <text evidence="2">The sequence shown here is derived from an EMBL/GenBank/DDBJ whole genome shotgun (WGS) entry which is preliminary data.</text>
</comment>
<dbReference type="AlphaFoldDB" id="A0A840VAP7"/>
<dbReference type="Proteomes" id="UP000553706">
    <property type="component" value="Unassembled WGS sequence"/>
</dbReference>
<sequence length="239" mass="24368">MKRIMLLSVLALVGCAHGHVQTTETLATGALPPPAEVVVTDFVVSPNEVTLDTSPPAERAAAQQGLSEAARRAQAAQDAQQALAEELTAKLQGYGLHTLREPASMAQPHGVLVVRGRILSVDQGNKRRRLLLGLGAGKSSVTASTELYYVNDPGNPELLQTFAGSADSGQMPGAAETMGVGAAAGTLATAGATTAATHGSSVLRGSDEAMNAGHLADALAKQIADYAVAKGWLPASAVQ</sequence>
<protein>
    <submittedName>
        <fullName evidence="2">Uncharacterized protein YciI</fullName>
    </submittedName>
</protein>
<name>A0A840VAP7_9PROT</name>
<proteinExistence type="predicted"/>
<evidence type="ECO:0000256" key="1">
    <source>
        <dbReference type="SAM" id="SignalP"/>
    </source>
</evidence>
<dbReference type="RefSeq" id="WP_183265660.1">
    <property type="nucleotide sequence ID" value="NZ_JACHFJ010000002.1"/>
</dbReference>
<feature type="chain" id="PRO_5032394882" evidence="1">
    <location>
        <begin position="19"/>
        <end position="239"/>
    </location>
</feature>